<evidence type="ECO:0000259" key="1">
    <source>
        <dbReference type="Pfam" id="PF08241"/>
    </source>
</evidence>
<dbReference type="Pfam" id="PF08241">
    <property type="entry name" value="Methyltransf_11"/>
    <property type="match status" value="1"/>
</dbReference>
<dbReference type="GO" id="GO:0032259">
    <property type="term" value="P:methylation"/>
    <property type="evidence" value="ECO:0007669"/>
    <property type="project" value="UniProtKB-KW"/>
</dbReference>
<keyword evidence="2" id="KW-0808">Transferase</keyword>
<organism evidence="2 3">
    <name type="scientific">Winogradskyella maritima</name>
    <dbReference type="NCBI Taxonomy" id="1517766"/>
    <lineage>
        <taxon>Bacteria</taxon>
        <taxon>Pseudomonadati</taxon>
        <taxon>Bacteroidota</taxon>
        <taxon>Flavobacteriia</taxon>
        <taxon>Flavobacteriales</taxon>
        <taxon>Flavobacteriaceae</taxon>
        <taxon>Winogradskyella</taxon>
    </lineage>
</organism>
<dbReference type="EMBL" id="JBHSAT010000004">
    <property type="protein sequence ID" value="MFC3877293.1"/>
    <property type="molecule type" value="Genomic_DNA"/>
</dbReference>
<dbReference type="GO" id="GO:0102208">
    <property type="term" value="F:2-polyprenyl-6-hydroxyphenol methylase activity"/>
    <property type="evidence" value="ECO:0007669"/>
    <property type="project" value="UniProtKB-EC"/>
</dbReference>
<dbReference type="SUPFAM" id="SSF53335">
    <property type="entry name" value="S-adenosyl-L-methionine-dependent methyltransferases"/>
    <property type="match status" value="1"/>
</dbReference>
<proteinExistence type="predicted"/>
<dbReference type="Proteomes" id="UP001595812">
    <property type="component" value="Unassembled WGS sequence"/>
</dbReference>
<keyword evidence="3" id="KW-1185">Reference proteome</keyword>
<dbReference type="EC" id="2.1.1.64" evidence="2"/>
<gene>
    <name evidence="2" type="ORF">ACFOSX_08625</name>
</gene>
<protein>
    <submittedName>
        <fullName evidence="2">Class I SAM-dependent methyltransferase</fullName>
        <ecNumber evidence="2">2.1.1.222</ecNumber>
        <ecNumber evidence="2">2.1.1.64</ecNumber>
    </submittedName>
</protein>
<evidence type="ECO:0000313" key="3">
    <source>
        <dbReference type="Proteomes" id="UP001595812"/>
    </source>
</evidence>
<dbReference type="RefSeq" id="WP_386099300.1">
    <property type="nucleotide sequence ID" value="NZ_JBHSAT010000004.1"/>
</dbReference>
<dbReference type="InterPro" id="IPR013216">
    <property type="entry name" value="Methyltransf_11"/>
</dbReference>
<reference evidence="3" key="1">
    <citation type="journal article" date="2019" name="Int. J. Syst. Evol. Microbiol.">
        <title>The Global Catalogue of Microorganisms (GCM) 10K type strain sequencing project: providing services to taxonomists for standard genome sequencing and annotation.</title>
        <authorList>
            <consortium name="The Broad Institute Genomics Platform"/>
            <consortium name="The Broad Institute Genome Sequencing Center for Infectious Disease"/>
            <person name="Wu L."/>
            <person name="Ma J."/>
        </authorList>
    </citation>
    <scope>NUCLEOTIDE SEQUENCE [LARGE SCALE GENOMIC DNA]</scope>
    <source>
        <strain evidence="3">CECT 8979</strain>
    </source>
</reference>
<keyword evidence="2" id="KW-0489">Methyltransferase</keyword>
<evidence type="ECO:0000313" key="2">
    <source>
        <dbReference type="EMBL" id="MFC3877293.1"/>
    </source>
</evidence>
<dbReference type="PANTHER" id="PTHR43861">
    <property type="entry name" value="TRANS-ACONITATE 2-METHYLTRANSFERASE-RELATED"/>
    <property type="match status" value="1"/>
</dbReference>
<feature type="domain" description="Methyltransferase type 11" evidence="1">
    <location>
        <begin position="66"/>
        <end position="163"/>
    </location>
</feature>
<dbReference type="InterPro" id="IPR029063">
    <property type="entry name" value="SAM-dependent_MTases_sf"/>
</dbReference>
<sequence length="284" mass="33251">MNTSKENTDHNRAHYNKVYKDVRIDNILNKMSRVNDFLDEAASTDTSWVCMYKENFREYLKGKKVLELGCGDCTNAAVMSALGANVWANDISDESGQIIEKLNKNLPDNKKINFISGNFLETDLASNFFDVVVGKAFVHHLTHAQEKKFIEKIVTILRPEGLVRFVEPAINSKILDTLRWMVPMDNRPSSLQKRKFKIWKELDPHPERENSGKHYQQIGAIYFEYVNIYSVGMIERFYRFFPSAKWSRRFRKKALAFERYLPKSLRDVFARTQTIEYVFPKKVQ</sequence>
<dbReference type="GO" id="GO:0061542">
    <property type="term" value="F:3-demethylubiquinol 3-O-methyltransferase activity"/>
    <property type="evidence" value="ECO:0007669"/>
    <property type="project" value="UniProtKB-EC"/>
</dbReference>
<accession>A0ABV8AHF4</accession>
<comment type="caution">
    <text evidence="2">The sequence shown here is derived from an EMBL/GenBank/DDBJ whole genome shotgun (WGS) entry which is preliminary data.</text>
</comment>
<dbReference type="CDD" id="cd02440">
    <property type="entry name" value="AdoMet_MTases"/>
    <property type="match status" value="1"/>
</dbReference>
<dbReference type="Gene3D" id="3.40.50.150">
    <property type="entry name" value="Vaccinia Virus protein VP39"/>
    <property type="match status" value="1"/>
</dbReference>
<dbReference type="EC" id="2.1.1.222" evidence="2"/>
<name>A0ABV8AHF4_9FLAO</name>